<dbReference type="WBParaSite" id="Pan_g3107.t1">
    <property type="protein sequence ID" value="Pan_g3107.t1"/>
    <property type="gene ID" value="Pan_g3107"/>
</dbReference>
<feature type="region of interest" description="Disordered" evidence="9">
    <location>
        <begin position="1"/>
        <end position="74"/>
    </location>
</feature>
<organism evidence="12 13">
    <name type="scientific">Panagrellus redivivus</name>
    <name type="common">Microworm</name>
    <dbReference type="NCBI Taxonomy" id="6233"/>
    <lineage>
        <taxon>Eukaryota</taxon>
        <taxon>Metazoa</taxon>
        <taxon>Ecdysozoa</taxon>
        <taxon>Nematoda</taxon>
        <taxon>Chromadorea</taxon>
        <taxon>Rhabditida</taxon>
        <taxon>Tylenchina</taxon>
        <taxon>Panagrolaimomorpha</taxon>
        <taxon>Panagrolaimoidea</taxon>
        <taxon>Panagrolaimidae</taxon>
        <taxon>Panagrellus</taxon>
    </lineage>
</organism>
<keyword evidence="6" id="KW-0445">Lipid transport</keyword>
<feature type="transmembrane region" description="Helical" evidence="10">
    <location>
        <begin position="295"/>
        <end position="328"/>
    </location>
</feature>
<evidence type="ECO:0000256" key="4">
    <source>
        <dbReference type="ARBA" id="ARBA00022824"/>
    </source>
</evidence>
<reference evidence="13" key="2">
    <citation type="submission" date="2020-10" db="UniProtKB">
        <authorList>
            <consortium name="WormBaseParasite"/>
        </authorList>
    </citation>
    <scope>IDENTIFICATION</scope>
</reference>
<dbReference type="InterPro" id="IPR031468">
    <property type="entry name" value="SMP_LBD"/>
</dbReference>
<sequence>MASSNSNPHNQAAEEYHQNDHQLTVAAPLLAPRSSSEGAPPPVSPPRIVRSISQICSPPEQCDSSNTGPSVDGQQLLGATYCSVKDDDDKYPGDMTSFSAPNFSVRYFARNDSESSETAATPSAVAAPSSTEYWTINDRDTDGNDTDSIDIACEADEESIASSLKAIPMTRPTEHIPVEASAPTFTASTSSTGSSRQRYSSDGVSQSGVSDSLQQIQTTISTKVTTDEPNVTYKVVTKREKITFEAPLPSLDEAKQKPPVLAIGSIHDLTLEKVSQLLTEILERYQRLPLVHYRLISVGVLVALYYVLPGFLSGICFGLYFALIAFLFFCVSEPNAAPAALAPQVCDKIVYEVKHFDNVESSTPRIYKGWMNILNEPYNPRSFHVNNLQTVLVRLDGNTLRISRPERALLKHAFHDDPTLTKREPTMLSQSIFDLTNASVKLRPKRLAKRRWFSRKYPIYIKLASPDAEIHSRNEDKFLMTQSKTFQSLASESESNSGSGNALTKLFRRKRNRKPSVTSHSSSNSNSVAATDDITPSESMPSPNLAERMTVGDVEVCREADGYISDVEDRHSDSSDADVVGVHRSYSAENLNRAPILRLQKNFPGAKSKAFKKIYLFARSAREKERWFHMLRKASMKYTESPKNPTAGSRKLSLPSISMSSASMTKDYFLYLLHHLQYSKHLDETLRDNEFVRKSQTKDTFGTVFMDLGRNKWTKPEQTSSNEFVVIVNLLASRIFYDFCRDEYWCNAVRNKIQTKLATIHLPYFIETLELSKFDIGTAIPQINKIYSPTVDEWGTWVDLDIKYEGCIRLVLETKVNLMKLKGANPDPIDTNPNAGNLNTTQLLYTTQPASRYSDEEIPESPETSPDEDFGSKMKLQPTSTRKKTGKKLLTVIDRIAHSNFFKEAAELKPVKAVMQEISSTPLILNVEVTALEGTLALNLAAPPSDRLWYGFRKPPNMSVKAIPQVGDRSVMFSTVSDWIESKLQMVLEKNLVCPNMDDVVVPVLSGNELLSDLNL</sequence>
<dbReference type="GO" id="GO:0005789">
    <property type="term" value="C:endoplasmic reticulum membrane"/>
    <property type="evidence" value="ECO:0007669"/>
    <property type="project" value="UniProtKB-SubCell"/>
</dbReference>
<feature type="compositionally biased region" description="Polar residues" evidence="9">
    <location>
        <begin position="62"/>
        <end position="73"/>
    </location>
</feature>
<feature type="region of interest" description="Disordered" evidence="9">
    <location>
        <begin position="489"/>
        <end position="551"/>
    </location>
</feature>
<feature type="compositionally biased region" description="Low complexity" evidence="9">
    <location>
        <begin position="489"/>
        <end position="503"/>
    </location>
</feature>
<reference evidence="12" key="1">
    <citation type="journal article" date="2013" name="Genetics">
        <title>The draft genome and transcriptome of Panagrellus redivivus are shaped by the harsh demands of a free-living lifestyle.</title>
        <authorList>
            <person name="Srinivasan J."/>
            <person name="Dillman A.R."/>
            <person name="Macchietto M.G."/>
            <person name="Heikkinen L."/>
            <person name="Lakso M."/>
            <person name="Fracchia K.M."/>
            <person name="Antoshechkin I."/>
            <person name="Mortazavi A."/>
            <person name="Wong G."/>
            <person name="Sternberg P.W."/>
        </authorList>
    </citation>
    <scope>NUCLEOTIDE SEQUENCE [LARGE SCALE GENOMIC DNA]</scope>
    <source>
        <strain evidence="12">MT8872</strain>
    </source>
</reference>
<dbReference type="PANTHER" id="PTHR13466:SF0">
    <property type="entry name" value="SMP-LTD DOMAIN-CONTAINING PROTEIN"/>
    <property type="match status" value="1"/>
</dbReference>
<evidence type="ECO:0000313" key="12">
    <source>
        <dbReference type="Proteomes" id="UP000492821"/>
    </source>
</evidence>
<evidence type="ECO:0000256" key="1">
    <source>
        <dbReference type="ARBA" id="ARBA00004586"/>
    </source>
</evidence>
<keyword evidence="3 10" id="KW-0812">Transmembrane</keyword>
<accession>A0A7E4VV27</accession>
<evidence type="ECO:0000256" key="6">
    <source>
        <dbReference type="ARBA" id="ARBA00023055"/>
    </source>
</evidence>
<feature type="region of interest" description="Disordered" evidence="9">
    <location>
        <begin position="851"/>
        <end position="881"/>
    </location>
</feature>
<comment type="subcellular location">
    <subcellularLocation>
        <location evidence="1">Endoplasmic reticulum membrane</location>
    </subcellularLocation>
</comment>
<evidence type="ECO:0000256" key="5">
    <source>
        <dbReference type="ARBA" id="ARBA00022989"/>
    </source>
</evidence>
<feature type="region of interest" description="Disordered" evidence="9">
    <location>
        <begin position="175"/>
        <end position="210"/>
    </location>
</feature>
<dbReference type="Proteomes" id="UP000492821">
    <property type="component" value="Unassembled WGS sequence"/>
</dbReference>
<protein>
    <submittedName>
        <fullName evidence="13">SMP-LTD domain-containing protein</fullName>
    </submittedName>
</protein>
<dbReference type="AlphaFoldDB" id="A0A7E4VV27"/>
<dbReference type="GO" id="GO:0006869">
    <property type="term" value="P:lipid transport"/>
    <property type="evidence" value="ECO:0007669"/>
    <property type="project" value="UniProtKB-KW"/>
</dbReference>
<evidence type="ECO:0000256" key="9">
    <source>
        <dbReference type="SAM" id="MobiDB-lite"/>
    </source>
</evidence>
<evidence type="ECO:0000259" key="11">
    <source>
        <dbReference type="PROSITE" id="PS51847"/>
    </source>
</evidence>
<feature type="compositionally biased region" description="Low complexity" evidence="9">
    <location>
        <begin position="516"/>
        <end position="531"/>
    </location>
</feature>
<feature type="domain" description="SMP-LTD" evidence="11">
    <location>
        <begin position="720"/>
        <end position="1003"/>
    </location>
</feature>
<keyword evidence="7" id="KW-0446">Lipid-binding</keyword>
<evidence type="ECO:0000256" key="8">
    <source>
        <dbReference type="ARBA" id="ARBA00023136"/>
    </source>
</evidence>
<evidence type="ECO:0000256" key="3">
    <source>
        <dbReference type="ARBA" id="ARBA00022692"/>
    </source>
</evidence>
<feature type="compositionally biased region" description="Acidic residues" evidence="9">
    <location>
        <begin position="856"/>
        <end position="869"/>
    </location>
</feature>
<dbReference type="PROSITE" id="PS51847">
    <property type="entry name" value="SMP"/>
    <property type="match status" value="1"/>
</dbReference>
<dbReference type="GO" id="GO:0008289">
    <property type="term" value="F:lipid binding"/>
    <property type="evidence" value="ECO:0007669"/>
    <property type="project" value="UniProtKB-KW"/>
</dbReference>
<keyword evidence="4" id="KW-0256">Endoplasmic reticulum</keyword>
<evidence type="ECO:0000313" key="13">
    <source>
        <dbReference type="WBParaSite" id="Pan_g3107.t1"/>
    </source>
</evidence>
<dbReference type="CDD" id="cd21675">
    <property type="entry name" value="SMP_TEX2"/>
    <property type="match status" value="1"/>
</dbReference>
<name>A0A7E4VV27_PANRE</name>
<dbReference type="PANTHER" id="PTHR13466">
    <property type="entry name" value="TEX2 PROTEIN-RELATED"/>
    <property type="match status" value="1"/>
</dbReference>
<proteinExistence type="predicted"/>
<evidence type="ECO:0000256" key="10">
    <source>
        <dbReference type="SAM" id="Phobius"/>
    </source>
</evidence>
<evidence type="ECO:0000256" key="2">
    <source>
        <dbReference type="ARBA" id="ARBA00022448"/>
    </source>
</evidence>
<keyword evidence="2" id="KW-0813">Transport</keyword>
<dbReference type="InterPro" id="IPR001849">
    <property type="entry name" value="PH_domain"/>
</dbReference>
<keyword evidence="12" id="KW-1185">Reference proteome</keyword>
<dbReference type="SMART" id="SM00233">
    <property type="entry name" value="PH"/>
    <property type="match status" value="1"/>
</dbReference>
<feature type="compositionally biased region" description="Low complexity" evidence="9">
    <location>
        <begin position="180"/>
        <end position="210"/>
    </location>
</feature>
<keyword evidence="5 10" id="KW-1133">Transmembrane helix</keyword>
<evidence type="ECO:0000256" key="7">
    <source>
        <dbReference type="ARBA" id="ARBA00023121"/>
    </source>
</evidence>
<keyword evidence="8 10" id="KW-0472">Membrane</keyword>
<feature type="compositionally biased region" description="Polar residues" evidence="9">
    <location>
        <begin position="1"/>
        <end position="10"/>
    </location>
</feature>